<dbReference type="RefSeq" id="WP_123531472.1">
    <property type="nucleotide sequence ID" value="NZ_MOBU01000006.1"/>
</dbReference>
<evidence type="ECO:0000313" key="1">
    <source>
        <dbReference type="EMBL" id="RON69391.1"/>
    </source>
</evidence>
<name>A0A423LM04_PSEFL</name>
<dbReference type="Proteomes" id="UP000285757">
    <property type="component" value="Unassembled WGS sequence"/>
</dbReference>
<dbReference type="EMBL" id="MOBU01000006">
    <property type="protein sequence ID" value="RON69391.1"/>
    <property type="molecule type" value="Genomic_DNA"/>
</dbReference>
<reference evidence="1 2" key="1">
    <citation type="submission" date="2016-10" db="EMBL/GenBank/DDBJ databases">
        <title>Comparative genome analysis of multiple Pseudomonas spp. focuses on biocontrol and plant growth promoting traits.</title>
        <authorList>
            <person name="Tao X.-Y."/>
            <person name="Taylor C.G."/>
        </authorList>
    </citation>
    <scope>NUCLEOTIDE SEQUENCE [LARGE SCALE GENOMIC DNA]</scope>
    <source>
        <strain evidence="1 2">24D3</strain>
    </source>
</reference>
<sequence length="108" mass="11866">MHFSASLIQAAKLSFEGQVHGYLLDARPCGLGFKAAIFFDSHKRFENGDTIVTDDAAAIEERHGYSIVVTTAGDRYVIVSFLMFLIEEVDGVEQTVVLSMTRDPGARP</sequence>
<evidence type="ECO:0000313" key="2">
    <source>
        <dbReference type="Proteomes" id="UP000285757"/>
    </source>
</evidence>
<organism evidence="1 2">
    <name type="scientific">Pseudomonas fluorescens</name>
    <dbReference type="NCBI Taxonomy" id="294"/>
    <lineage>
        <taxon>Bacteria</taxon>
        <taxon>Pseudomonadati</taxon>
        <taxon>Pseudomonadota</taxon>
        <taxon>Gammaproteobacteria</taxon>
        <taxon>Pseudomonadales</taxon>
        <taxon>Pseudomonadaceae</taxon>
        <taxon>Pseudomonas</taxon>
    </lineage>
</organism>
<gene>
    <name evidence="1" type="ORF">BK671_08125</name>
</gene>
<proteinExistence type="predicted"/>
<accession>A0A423LM04</accession>
<comment type="caution">
    <text evidence="1">The sequence shown here is derived from an EMBL/GenBank/DDBJ whole genome shotgun (WGS) entry which is preliminary data.</text>
</comment>
<dbReference type="AlphaFoldDB" id="A0A423LM04"/>
<protein>
    <submittedName>
        <fullName evidence="1">Uncharacterized protein</fullName>
    </submittedName>
</protein>